<sequence>MGLLVIDFDSNGHIIPESYNPNISGVYATDAQGVTEVGGTGLEDPEIRAITNSLREVINAQEGNFLGFMRVFLNGQQSGRGLDGVRQQETNLGNITADANLAEAKKTGADVVISLKNGGGIVKFQYKYSQI</sequence>
<comment type="caution">
    <text evidence="1">The sequence shown here is derived from an EMBL/GenBank/DDBJ whole genome shotgun (WGS) entry which is preliminary data.</text>
</comment>
<name>I4H8K7_MICAE</name>
<evidence type="ECO:0000313" key="1">
    <source>
        <dbReference type="EMBL" id="CCI18381.1"/>
    </source>
</evidence>
<dbReference type="PANTHER" id="PTHR11575:SF24">
    <property type="entry name" value="5'-NUCLEOTIDASE"/>
    <property type="match status" value="1"/>
</dbReference>
<dbReference type="Proteomes" id="UP000003613">
    <property type="component" value="Unassembled WGS sequence"/>
</dbReference>
<dbReference type="SUPFAM" id="SSF55816">
    <property type="entry name" value="5'-nucleotidase (syn. UDP-sugar hydrolase), C-terminal domain"/>
    <property type="match status" value="1"/>
</dbReference>
<reference evidence="1 2" key="1">
    <citation type="submission" date="2012-04" db="EMBL/GenBank/DDBJ databases">
        <authorList>
            <person name="Genoscope - CEA"/>
        </authorList>
    </citation>
    <scope>NUCLEOTIDE SEQUENCE [LARGE SCALE GENOMIC DNA]</scope>
    <source>
        <strain evidence="1 2">9807</strain>
    </source>
</reference>
<dbReference type="InterPro" id="IPR036907">
    <property type="entry name" value="5'-Nucleotdase_C_sf"/>
</dbReference>
<evidence type="ECO:0000313" key="2">
    <source>
        <dbReference type="Proteomes" id="UP000003613"/>
    </source>
</evidence>
<dbReference type="Gene3D" id="3.90.780.10">
    <property type="entry name" value="5'-Nucleotidase, C-terminal domain"/>
    <property type="match status" value="1"/>
</dbReference>
<dbReference type="HOGENOM" id="CLU_1925146_0_0_3"/>
<dbReference type="GO" id="GO:0008253">
    <property type="term" value="F:5'-nucleotidase activity"/>
    <property type="evidence" value="ECO:0007669"/>
    <property type="project" value="TreeGrafter"/>
</dbReference>
<dbReference type="PANTHER" id="PTHR11575">
    <property type="entry name" value="5'-NUCLEOTIDASE-RELATED"/>
    <property type="match status" value="1"/>
</dbReference>
<protein>
    <submittedName>
        <fullName evidence="1">Uncharacterized protein</fullName>
    </submittedName>
</protein>
<organism evidence="1 2">
    <name type="scientific">Microcystis aeruginosa PCC 9807</name>
    <dbReference type="NCBI Taxonomy" id="1160283"/>
    <lineage>
        <taxon>Bacteria</taxon>
        <taxon>Bacillati</taxon>
        <taxon>Cyanobacteriota</taxon>
        <taxon>Cyanophyceae</taxon>
        <taxon>Oscillatoriophycideae</taxon>
        <taxon>Chroococcales</taxon>
        <taxon>Microcystaceae</taxon>
        <taxon>Microcystis</taxon>
    </lineage>
</organism>
<dbReference type="RefSeq" id="WP_004161195.1">
    <property type="nucleotide sequence ID" value="NZ_HE973315.1"/>
</dbReference>
<gene>
    <name evidence="1" type="ORF">MICAF_390001</name>
</gene>
<dbReference type="GO" id="GO:0008768">
    <property type="term" value="F:UDP-sugar diphosphatase activity"/>
    <property type="evidence" value="ECO:0007669"/>
    <property type="project" value="TreeGrafter"/>
</dbReference>
<dbReference type="EMBL" id="CAIM01000323">
    <property type="protein sequence ID" value="CCI18381.1"/>
    <property type="molecule type" value="Genomic_DNA"/>
</dbReference>
<dbReference type="AlphaFoldDB" id="I4H8K7"/>
<proteinExistence type="predicted"/>
<dbReference type="InterPro" id="IPR006179">
    <property type="entry name" value="5_nucleotidase/apyrase"/>
</dbReference>
<dbReference type="GO" id="GO:0009166">
    <property type="term" value="P:nucleotide catabolic process"/>
    <property type="evidence" value="ECO:0007669"/>
    <property type="project" value="InterPro"/>
</dbReference>
<dbReference type="GO" id="GO:0030288">
    <property type="term" value="C:outer membrane-bounded periplasmic space"/>
    <property type="evidence" value="ECO:0007669"/>
    <property type="project" value="TreeGrafter"/>
</dbReference>
<accession>I4H8K7</accession>